<reference evidence="2" key="1">
    <citation type="journal article" date="2019" name="Int. J. Syst. Evol. Microbiol.">
        <title>The Global Catalogue of Microorganisms (GCM) 10K type strain sequencing project: providing services to taxonomists for standard genome sequencing and annotation.</title>
        <authorList>
            <consortium name="The Broad Institute Genomics Platform"/>
            <consortium name="The Broad Institute Genome Sequencing Center for Infectious Disease"/>
            <person name="Wu L."/>
            <person name="Ma J."/>
        </authorList>
    </citation>
    <scope>NUCLEOTIDE SEQUENCE [LARGE SCALE GENOMIC DNA]</scope>
    <source>
        <strain evidence="2">CECT 8010</strain>
    </source>
</reference>
<keyword evidence="2" id="KW-1185">Reference proteome</keyword>
<evidence type="ECO:0000313" key="1">
    <source>
        <dbReference type="EMBL" id="MFC4230465.1"/>
    </source>
</evidence>
<protein>
    <submittedName>
        <fullName evidence="1">Uncharacterized protein</fullName>
    </submittedName>
</protein>
<evidence type="ECO:0000313" key="2">
    <source>
        <dbReference type="Proteomes" id="UP001595906"/>
    </source>
</evidence>
<name>A0ABV8PT91_9BACT</name>
<gene>
    <name evidence="1" type="ORF">ACFOW1_01085</name>
</gene>
<organism evidence="1 2">
    <name type="scientific">Parasediminibacterium paludis</name>
    <dbReference type="NCBI Taxonomy" id="908966"/>
    <lineage>
        <taxon>Bacteria</taxon>
        <taxon>Pseudomonadati</taxon>
        <taxon>Bacteroidota</taxon>
        <taxon>Chitinophagia</taxon>
        <taxon>Chitinophagales</taxon>
        <taxon>Chitinophagaceae</taxon>
        <taxon>Parasediminibacterium</taxon>
    </lineage>
</organism>
<proteinExistence type="predicted"/>
<dbReference type="RefSeq" id="WP_379011636.1">
    <property type="nucleotide sequence ID" value="NZ_JBHSDC010000002.1"/>
</dbReference>
<accession>A0ABV8PT91</accession>
<comment type="caution">
    <text evidence="1">The sequence shown here is derived from an EMBL/GenBank/DDBJ whole genome shotgun (WGS) entry which is preliminary data.</text>
</comment>
<sequence>MSNKNICCEILESKIETAGKRGLAVIPFKSPYKPFNYIFFLQSRNIDEENKTGIHTVIDIAIKYCPWCGTNLSTLIEIDEKLIESIAFRNKHLIKLF</sequence>
<dbReference type="EMBL" id="JBHSDC010000002">
    <property type="protein sequence ID" value="MFC4230465.1"/>
    <property type="molecule type" value="Genomic_DNA"/>
</dbReference>
<dbReference type="Proteomes" id="UP001595906">
    <property type="component" value="Unassembled WGS sequence"/>
</dbReference>